<comment type="caution">
    <text evidence="9">The sequence shown here is derived from an EMBL/GenBank/DDBJ whole genome shotgun (WGS) entry which is preliminary data.</text>
</comment>
<evidence type="ECO:0000256" key="4">
    <source>
        <dbReference type="ARBA" id="ARBA00022777"/>
    </source>
</evidence>
<evidence type="ECO:0000313" key="10">
    <source>
        <dbReference type="Proteomes" id="UP000177626"/>
    </source>
</evidence>
<evidence type="ECO:0000256" key="5">
    <source>
        <dbReference type="HAMAP-Rule" id="MF_00235"/>
    </source>
</evidence>
<proteinExistence type="inferred from homology"/>
<keyword evidence="2 5" id="KW-0545">Nucleotide biosynthesis</keyword>
<feature type="region of interest" description="NMP" evidence="5">
    <location>
        <begin position="31"/>
        <end position="60"/>
    </location>
</feature>
<evidence type="ECO:0000256" key="1">
    <source>
        <dbReference type="ARBA" id="ARBA00022679"/>
    </source>
</evidence>
<dbReference type="SUPFAM" id="SSF52540">
    <property type="entry name" value="P-loop containing nucleoside triphosphate hydrolases"/>
    <property type="match status" value="1"/>
</dbReference>
<comment type="pathway">
    <text evidence="5">Purine metabolism; AMP biosynthesis via salvage pathway; AMP from ADP: step 1/1.</text>
</comment>
<dbReference type="InterPro" id="IPR027417">
    <property type="entry name" value="P-loop_NTPase"/>
</dbReference>
<keyword evidence="4 5" id="KW-0418">Kinase</keyword>
<dbReference type="Proteomes" id="UP000177626">
    <property type="component" value="Unassembled WGS sequence"/>
</dbReference>
<keyword evidence="3 5" id="KW-0547">Nucleotide-binding</keyword>
<dbReference type="InterPro" id="IPR006259">
    <property type="entry name" value="Adenyl_kin_sub"/>
</dbReference>
<dbReference type="EMBL" id="MHKQ01000011">
    <property type="protein sequence ID" value="OGY94217.1"/>
    <property type="molecule type" value="Genomic_DNA"/>
</dbReference>
<feature type="binding site" evidence="5">
    <location>
        <position position="123"/>
    </location>
    <ligand>
        <name>ATP</name>
        <dbReference type="ChEBI" id="CHEBI:30616"/>
    </ligand>
</feature>
<evidence type="ECO:0000313" key="9">
    <source>
        <dbReference type="EMBL" id="OGY94217.1"/>
    </source>
</evidence>
<dbReference type="InterPro" id="IPR007862">
    <property type="entry name" value="Adenylate_kinase_lid-dom"/>
</dbReference>
<protein>
    <recommendedName>
        <fullName evidence="5 7">Adenylate kinase</fullName>
        <shortName evidence="5">AK</shortName>
        <ecNumber evidence="5 7">2.7.4.3</ecNumber>
    </recommendedName>
    <alternativeName>
        <fullName evidence="5">ATP-AMP transphosphorylase</fullName>
    </alternativeName>
    <alternativeName>
        <fullName evidence="5">ATP:AMP phosphotransferase</fullName>
    </alternativeName>
    <alternativeName>
        <fullName evidence="5">Adenylate monophosphate kinase</fullName>
    </alternativeName>
</protein>
<keyword evidence="1 5" id="KW-0808">Transferase</keyword>
<dbReference type="HAMAP" id="MF_00235">
    <property type="entry name" value="Adenylate_kinase_Adk"/>
    <property type="match status" value="1"/>
</dbReference>
<comment type="domain">
    <text evidence="5">Consists of three domains, a large central CORE domain and two small peripheral domains, NMPbind and LID, which undergo movements during catalysis. The LID domain closes over the site of phosphoryl transfer upon ATP binding. Assembling and dissambling the active center during each catalytic cycle provides an effective means to prevent ATP hydrolysis.</text>
</comment>
<dbReference type="UniPathway" id="UPA00588">
    <property type="reaction ID" value="UER00649"/>
</dbReference>
<dbReference type="GO" id="GO:0005737">
    <property type="term" value="C:cytoplasm"/>
    <property type="evidence" value="ECO:0007669"/>
    <property type="project" value="UniProtKB-SubCell"/>
</dbReference>
<comment type="subcellular location">
    <subcellularLocation>
        <location evidence="5 7">Cytoplasm</location>
    </subcellularLocation>
</comment>
<dbReference type="SUPFAM" id="SSF57774">
    <property type="entry name" value="Microbial and mitochondrial ADK, insert 'zinc finger' domain"/>
    <property type="match status" value="1"/>
</dbReference>
<dbReference type="Gene3D" id="3.40.50.300">
    <property type="entry name" value="P-loop containing nucleotide triphosphate hydrolases"/>
    <property type="match status" value="1"/>
</dbReference>
<feature type="binding site" evidence="5">
    <location>
        <position position="155"/>
    </location>
    <ligand>
        <name>AMP</name>
        <dbReference type="ChEBI" id="CHEBI:456215"/>
    </ligand>
</feature>
<comment type="catalytic activity">
    <reaction evidence="5 7">
        <text>AMP + ATP = 2 ADP</text>
        <dbReference type="Rhea" id="RHEA:12973"/>
        <dbReference type="ChEBI" id="CHEBI:30616"/>
        <dbReference type="ChEBI" id="CHEBI:456215"/>
        <dbReference type="ChEBI" id="CHEBI:456216"/>
        <dbReference type="EC" id="2.7.4.3"/>
    </reaction>
</comment>
<sequence>MKRIVLLGPQASGKSTQSKVITDFLKIPLVSASHSLRKMIGRGTVLGKKIKELMDQGSLVPDDQMISLILGELGSEYCLNGYLLDGFPRNIRQAQVLDSSCGVDKVFNIEISDEEAIKRMAGRRMCSNGHVFHIKFKPSGKGDICDICDQELYQREDDKEEIVKKRLGIYRRDTSKLLDYYDKQNKLVSFDGEKDISEVSEDILNYLKANVG</sequence>
<dbReference type="GO" id="GO:0005524">
    <property type="term" value="F:ATP binding"/>
    <property type="evidence" value="ECO:0007669"/>
    <property type="project" value="UniProtKB-UniRule"/>
</dbReference>
<evidence type="ECO:0000259" key="8">
    <source>
        <dbReference type="Pfam" id="PF05191"/>
    </source>
</evidence>
<dbReference type="CDD" id="cd01428">
    <property type="entry name" value="ADK"/>
    <property type="match status" value="1"/>
</dbReference>
<feature type="binding site" evidence="5">
    <location>
        <position position="93"/>
    </location>
    <ligand>
        <name>AMP</name>
        <dbReference type="ChEBI" id="CHEBI:456215"/>
    </ligand>
</feature>
<dbReference type="Pfam" id="PF05191">
    <property type="entry name" value="ADK_lid"/>
    <property type="match status" value="1"/>
</dbReference>
<keyword evidence="5 7" id="KW-0067">ATP-binding</keyword>
<feature type="binding site" evidence="5">
    <location>
        <begin position="131"/>
        <end position="132"/>
    </location>
    <ligand>
        <name>ATP</name>
        <dbReference type="ChEBI" id="CHEBI:30616"/>
    </ligand>
</feature>
<comment type="similarity">
    <text evidence="5 6">Belongs to the adenylate kinase family.</text>
</comment>
<dbReference type="PRINTS" id="PR00094">
    <property type="entry name" value="ADENYLTKNASE"/>
</dbReference>
<reference evidence="9 10" key="1">
    <citation type="journal article" date="2016" name="Nat. Commun.">
        <title>Thousands of microbial genomes shed light on interconnected biogeochemical processes in an aquifer system.</title>
        <authorList>
            <person name="Anantharaman K."/>
            <person name="Brown C.T."/>
            <person name="Hug L.A."/>
            <person name="Sharon I."/>
            <person name="Castelle C.J."/>
            <person name="Probst A.J."/>
            <person name="Thomas B.C."/>
            <person name="Singh A."/>
            <person name="Wilkins M.J."/>
            <person name="Karaoz U."/>
            <person name="Brodie E.L."/>
            <person name="Williams K.H."/>
            <person name="Hubbard S.S."/>
            <person name="Banfield J.F."/>
        </authorList>
    </citation>
    <scope>NUCLEOTIDE SEQUENCE [LARGE SCALE GENOMIC DNA]</scope>
</reference>
<feature type="binding site" evidence="5">
    <location>
        <begin position="11"/>
        <end position="16"/>
    </location>
    <ligand>
        <name>ATP</name>
        <dbReference type="ChEBI" id="CHEBI:30616"/>
    </ligand>
</feature>
<dbReference type="NCBIfam" id="TIGR01351">
    <property type="entry name" value="adk"/>
    <property type="match status" value="1"/>
</dbReference>
<dbReference type="EC" id="2.7.4.3" evidence="5 7"/>
<accession>A0A1G2C1B2</accession>
<dbReference type="PROSITE" id="PS00113">
    <property type="entry name" value="ADENYLATE_KINASE"/>
    <property type="match status" value="1"/>
</dbReference>
<feature type="binding site" evidence="5">
    <location>
        <position position="37"/>
    </location>
    <ligand>
        <name>AMP</name>
        <dbReference type="ChEBI" id="CHEBI:456215"/>
    </ligand>
</feature>
<gene>
    <name evidence="5" type="primary">adk</name>
    <name evidence="9" type="ORF">A2406_01835</name>
</gene>
<dbReference type="InterPro" id="IPR036193">
    <property type="entry name" value="ADK_active_lid_dom_sf"/>
</dbReference>
<evidence type="ECO:0000256" key="7">
    <source>
        <dbReference type="RuleBase" id="RU003331"/>
    </source>
</evidence>
<evidence type="ECO:0000256" key="3">
    <source>
        <dbReference type="ARBA" id="ARBA00022741"/>
    </source>
</evidence>
<feature type="binding site" evidence="5">
    <location>
        <position position="166"/>
    </location>
    <ligand>
        <name>AMP</name>
        <dbReference type="ChEBI" id="CHEBI:456215"/>
    </ligand>
</feature>
<dbReference type="Pfam" id="PF00406">
    <property type="entry name" value="ADK"/>
    <property type="match status" value="1"/>
</dbReference>
<dbReference type="GO" id="GO:0044209">
    <property type="term" value="P:AMP salvage"/>
    <property type="evidence" value="ECO:0007669"/>
    <property type="project" value="UniProtKB-UniRule"/>
</dbReference>
<evidence type="ECO:0000256" key="6">
    <source>
        <dbReference type="RuleBase" id="RU003330"/>
    </source>
</evidence>
<dbReference type="PANTHER" id="PTHR23359">
    <property type="entry name" value="NUCLEOTIDE KINASE"/>
    <property type="match status" value="1"/>
</dbReference>
<dbReference type="InterPro" id="IPR000850">
    <property type="entry name" value="Adenylat/UMP-CMP_kin"/>
</dbReference>
<comment type="caution">
    <text evidence="5">Lacks conserved residue(s) required for the propagation of feature annotation.</text>
</comment>
<dbReference type="GO" id="GO:0004017">
    <property type="term" value="F:AMP kinase activity"/>
    <property type="evidence" value="ECO:0007669"/>
    <property type="project" value="UniProtKB-UniRule"/>
</dbReference>
<comment type="function">
    <text evidence="5">Catalyzes the reversible transfer of the terminal phosphate group between ATP and AMP. Plays an important role in cellular energy homeostasis and in adenine nucleotide metabolism.</text>
</comment>
<feature type="binding site" evidence="5">
    <location>
        <position position="194"/>
    </location>
    <ligand>
        <name>ATP</name>
        <dbReference type="ChEBI" id="CHEBI:30616"/>
    </ligand>
</feature>
<organism evidence="9 10">
    <name type="scientific">Candidatus Komeilibacteria bacterium RIFOXYC1_FULL_37_11</name>
    <dbReference type="NCBI Taxonomy" id="1798555"/>
    <lineage>
        <taxon>Bacteria</taxon>
        <taxon>Candidatus Komeiliibacteriota</taxon>
    </lineage>
</organism>
<feature type="binding site" evidence="5">
    <location>
        <begin position="86"/>
        <end position="89"/>
    </location>
    <ligand>
        <name>AMP</name>
        <dbReference type="ChEBI" id="CHEBI:456215"/>
    </ligand>
</feature>
<dbReference type="InterPro" id="IPR033690">
    <property type="entry name" value="Adenylat_kinase_CS"/>
</dbReference>
<evidence type="ECO:0000256" key="2">
    <source>
        <dbReference type="ARBA" id="ARBA00022727"/>
    </source>
</evidence>
<feature type="domain" description="Adenylate kinase active site lid" evidence="8">
    <location>
        <begin position="123"/>
        <end position="157"/>
    </location>
</feature>
<name>A0A1G2C1B2_9BACT</name>
<keyword evidence="5" id="KW-0963">Cytoplasm</keyword>
<dbReference type="AlphaFoldDB" id="A0A1G2C1B2"/>
<feature type="binding site" evidence="5">
    <location>
        <begin position="58"/>
        <end position="60"/>
    </location>
    <ligand>
        <name>AMP</name>
        <dbReference type="ChEBI" id="CHEBI:456215"/>
    </ligand>
</feature>
<comment type="subunit">
    <text evidence="5 7">Monomer.</text>
</comment>